<protein>
    <submittedName>
        <fullName evidence="1">Uncharacterized protein</fullName>
    </submittedName>
</protein>
<organism evidence="1 2">
    <name type="scientific">Dermacentor silvarum</name>
    <name type="common">Tick</name>
    <dbReference type="NCBI Taxonomy" id="543639"/>
    <lineage>
        <taxon>Eukaryota</taxon>
        <taxon>Metazoa</taxon>
        <taxon>Ecdysozoa</taxon>
        <taxon>Arthropoda</taxon>
        <taxon>Chelicerata</taxon>
        <taxon>Arachnida</taxon>
        <taxon>Acari</taxon>
        <taxon>Parasitiformes</taxon>
        <taxon>Ixodida</taxon>
        <taxon>Ixodoidea</taxon>
        <taxon>Ixodidae</taxon>
        <taxon>Rhipicephalinae</taxon>
        <taxon>Dermacentor</taxon>
    </lineage>
</organism>
<gene>
    <name evidence="1" type="ORF">HPB49_003364</name>
</gene>
<name>A0ACB8CDB0_DERSI</name>
<comment type="caution">
    <text evidence="1">The sequence shown here is derived from an EMBL/GenBank/DDBJ whole genome shotgun (WGS) entry which is preliminary data.</text>
</comment>
<evidence type="ECO:0000313" key="2">
    <source>
        <dbReference type="Proteomes" id="UP000821865"/>
    </source>
</evidence>
<accession>A0ACB8CDB0</accession>
<dbReference type="EMBL" id="CM023476">
    <property type="protein sequence ID" value="KAH7940662.1"/>
    <property type="molecule type" value="Genomic_DNA"/>
</dbReference>
<sequence length="147" mass="16807">MVPFNGYFGCPWCLIRGEHVEGAPSVAAKIESRLLAIKPPHCVTRLPRPLKDRGHWKASEWRHWILFYALPCLDGILHPEYWKHLSRLSEGIHILLQEELDARDIHRAGLPIMHFMLGTLESVLGMLRTILGTMEVILGMLGGRWVI</sequence>
<evidence type="ECO:0000313" key="1">
    <source>
        <dbReference type="EMBL" id="KAH7940662.1"/>
    </source>
</evidence>
<reference evidence="1" key="1">
    <citation type="submission" date="2020-05" db="EMBL/GenBank/DDBJ databases">
        <title>Large-scale comparative analyses of tick genomes elucidate their genetic diversity and vector capacities.</title>
        <authorList>
            <person name="Jia N."/>
            <person name="Wang J."/>
            <person name="Shi W."/>
            <person name="Du L."/>
            <person name="Sun Y."/>
            <person name="Zhan W."/>
            <person name="Jiang J."/>
            <person name="Wang Q."/>
            <person name="Zhang B."/>
            <person name="Ji P."/>
            <person name="Sakyi L.B."/>
            <person name="Cui X."/>
            <person name="Yuan T."/>
            <person name="Jiang B."/>
            <person name="Yang W."/>
            <person name="Lam T.T.-Y."/>
            <person name="Chang Q."/>
            <person name="Ding S."/>
            <person name="Wang X."/>
            <person name="Zhu J."/>
            <person name="Ruan X."/>
            <person name="Zhao L."/>
            <person name="Wei J."/>
            <person name="Que T."/>
            <person name="Du C."/>
            <person name="Cheng J."/>
            <person name="Dai P."/>
            <person name="Han X."/>
            <person name="Huang E."/>
            <person name="Gao Y."/>
            <person name="Liu J."/>
            <person name="Shao H."/>
            <person name="Ye R."/>
            <person name="Li L."/>
            <person name="Wei W."/>
            <person name="Wang X."/>
            <person name="Wang C."/>
            <person name="Yang T."/>
            <person name="Huo Q."/>
            <person name="Li W."/>
            <person name="Guo W."/>
            <person name="Chen H."/>
            <person name="Zhou L."/>
            <person name="Ni X."/>
            <person name="Tian J."/>
            <person name="Zhou Y."/>
            <person name="Sheng Y."/>
            <person name="Liu T."/>
            <person name="Pan Y."/>
            <person name="Xia L."/>
            <person name="Li J."/>
            <person name="Zhao F."/>
            <person name="Cao W."/>
        </authorList>
    </citation>
    <scope>NUCLEOTIDE SEQUENCE</scope>
    <source>
        <strain evidence="1">Dsil-2018</strain>
    </source>
</reference>
<proteinExistence type="predicted"/>
<keyword evidence="2" id="KW-1185">Reference proteome</keyword>
<dbReference type="Proteomes" id="UP000821865">
    <property type="component" value="Chromosome 7"/>
</dbReference>